<dbReference type="Gene3D" id="3.90.180.10">
    <property type="entry name" value="Medium-chain alcohol dehydrogenases, catalytic domain"/>
    <property type="match status" value="1"/>
</dbReference>
<gene>
    <name evidence="3" type="ORF">SAMN04488056_10340</name>
</gene>
<dbReference type="SUPFAM" id="SSF50129">
    <property type="entry name" value="GroES-like"/>
    <property type="match status" value="1"/>
</dbReference>
<protein>
    <recommendedName>
        <fullName evidence="2">Enoyl reductase (ER) domain-containing protein</fullName>
    </recommendedName>
</protein>
<dbReference type="SUPFAM" id="SSF51735">
    <property type="entry name" value="NAD(P)-binding Rossmann-fold domains"/>
    <property type="match status" value="1"/>
</dbReference>
<dbReference type="InterPro" id="IPR036291">
    <property type="entry name" value="NAD(P)-bd_dom_sf"/>
</dbReference>
<evidence type="ECO:0000259" key="2">
    <source>
        <dbReference type="SMART" id="SM00829"/>
    </source>
</evidence>
<proteinExistence type="predicted"/>
<dbReference type="CDD" id="cd05288">
    <property type="entry name" value="PGDH"/>
    <property type="match status" value="1"/>
</dbReference>
<dbReference type="STRING" id="655353.SAMN04488056_10340"/>
<dbReference type="InterPro" id="IPR020843">
    <property type="entry name" value="ER"/>
</dbReference>
<dbReference type="GO" id="GO:0016628">
    <property type="term" value="F:oxidoreductase activity, acting on the CH-CH group of donors, NAD or NADP as acceptor"/>
    <property type="evidence" value="ECO:0007669"/>
    <property type="project" value="InterPro"/>
</dbReference>
<dbReference type="SMART" id="SM00829">
    <property type="entry name" value="PKS_ER"/>
    <property type="match status" value="1"/>
</dbReference>
<dbReference type="InterPro" id="IPR041694">
    <property type="entry name" value="ADH_N_2"/>
</dbReference>
<dbReference type="FunFam" id="3.40.50.720:FF:000121">
    <property type="entry name" value="Prostaglandin reductase 2"/>
    <property type="match status" value="1"/>
</dbReference>
<reference evidence="3 4" key="1">
    <citation type="submission" date="2016-10" db="EMBL/GenBank/DDBJ databases">
        <authorList>
            <person name="de Groot N.N."/>
        </authorList>
    </citation>
    <scope>NUCLEOTIDE SEQUENCE [LARGE SCALE GENOMIC DNA]</scope>
    <source>
        <strain evidence="3 4">CGMCC 1.9157</strain>
    </source>
</reference>
<evidence type="ECO:0000256" key="1">
    <source>
        <dbReference type="ARBA" id="ARBA00023002"/>
    </source>
</evidence>
<dbReference type="PANTHER" id="PTHR43205">
    <property type="entry name" value="PROSTAGLANDIN REDUCTASE"/>
    <property type="match status" value="1"/>
</dbReference>
<dbReference type="EMBL" id="FOVR01000003">
    <property type="protein sequence ID" value="SFO06683.1"/>
    <property type="molecule type" value="Genomic_DNA"/>
</dbReference>
<organism evidence="3 4">
    <name type="scientific">Cohaesibacter marisflavi</name>
    <dbReference type="NCBI Taxonomy" id="655353"/>
    <lineage>
        <taxon>Bacteria</taxon>
        <taxon>Pseudomonadati</taxon>
        <taxon>Pseudomonadota</taxon>
        <taxon>Alphaproteobacteria</taxon>
        <taxon>Hyphomicrobiales</taxon>
        <taxon>Cohaesibacteraceae</taxon>
    </lineage>
</organism>
<dbReference type="AlphaFoldDB" id="A0A1I5E5T5"/>
<sequence length="346" mass="37055">MTQTATTNRQFILNERPIGAPDENTLKLVSNAIPEPGEGQMLLRTVYLSLDPYMRGRMSAAKSYADPVEVGDPMVGGTVARVVKSNLDGFAEGDWVLSYSGWQDYALSDGTMVTNMGTNPEAPSWALGALGMPGMTAYTGLLQIGDPKPGETVVVAAATGGVGANVGQIAKIKGARAVGIAGGKEKCDYAVKELGFDACIDRNADDFAEQLAAACWDGIDVYFENVGGDVFKAVVPLLNTGARIPLCGVIAQYNSTSTPEGPDMSGALMAQFLTRRVTVRGFIVFQDFGHLYPDFAADMTRWIKEGKIKYREYLVDGLEQAPTAFLDLLEGRNFGKMVIKVGEHSL</sequence>
<keyword evidence="1" id="KW-0560">Oxidoreductase</keyword>
<dbReference type="Gene3D" id="3.40.50.720">
    <property type="entry name" value="NAD(P)-binding Rossmann-like Domain"/>
    <property type="match status" value="1"/>
</dbReference>
<dbReference type="Proteomes" id="UP000199236">
    <property type="component" value="Unassembled WGS sequence"/>
</dbReference>
<dbReference type="InterPro" id="IPR013149">
    <property type="entry name" value="ADH-like_C"/>
</dbReference>
<dbReference type="PANTHER" id="PTHR43205:SF7">
    <property type="entry name" value="PROSTAGLANDIN REDUCTASE 1"/>
    <property type="match status" value="1"/>
</dbReference>
<dbReference type="OrthoDB" id="9805663at2"/>
<feature type="domain" description="Enoyl reductase (ER)" evidence="2">
    <location>
        <begin position="19"/>
        <end position="339"/>
    </location>
</feature>
<evidence type="ECO:0000313" key="4">
    <source>
        <dbReference type="Proteomes" id="UP000199236"/>
    </source>
</evidence>
<dbReference type="RefSeq" id="WP_090070530.1">
    <property type="nucleotide sequence ID" value="NZ_FOVR01000003.1"/>
</dbReference>
<accession>A0A1I5E5T5</accession>
<name>A0A1I5E5T5_9HYPH</name>
<dbReference type="InterPro" id="IPR045010">
    <property type="entry name" value="MDR_fam"/>
</dbReference>
<keyword evidence="4" id="KW-1185">Reference proteome</keyword>
<dbReference type="Pfam" id="PF00107">
    <property type="entry name" value="ADH_zinc_N"/>
    <property type="match status" value="1"/>
</dbReference>
<evidence type="ECO:0000313" key="3">
    <source>
        <dbReference type="EMBL" id="SFO06683.1"/>
    </source>
</evidence>
<dbReference type="Pfam" id="PF16884">
    <property type="entry name" value="ADH_N_2"/>
    <property type="match status" value="1"/>
</dbReference>
<dbReference type="InterPro" id="IPR011032">
    <property type="entry name" value="GroES-like_sf"/>
</dbReference>